<dbReference type="EMBL" id="HACG01014686">
    <property type="protein sequence ID" value="CEK61551.1"/>
    <property type="molecule type" value="Transcribed_RNA"/>
</dbReference>
<reference evidence="1" key="1">
    <citation type="submission" date="2014-12" db="EMBL/GenBank/DDBJ databases">
        <title>Insight into the proteome of Arion vulgaris.</title>
        <authorList>
            <person name="Aradska J."/>
            <person name="Bulat T."/>
            <person name="Smidak R."/>
            <person name="Sarate P."/>
            <person name="Gangsoo J."/>
            <person name="Sialana F."/>
            <person name="Bilban M."/>
            <person name="Lubec G."/>
        </authorList>
    </citation>
    <scope>NUCLEOTIDE SEQUENCE</scope>
    <source>
        <tissue evidence="1">Skin</tissue>
    </source>
</reference>
<protein>
    <submittedName>
        <fullName evidence="1">Uncharacterized protein</fullName>
    </submittedName>
</protein>
<gene>
    <name evidence="1" type="primary">ORF42573</name>
</gene>
<feature type="non-terminal residue" evidence="1">
    <location>
        <position position="51"/>
    </location>
</feature>
<accession>A0A0B6Z0V7</accession>
<evidence type="ECO:0000313" key="1">
    <source>
        <dbReference type="EMBL" id="CEK61551.1"/>
    </source>
</evidence>
<dbReference type="AlphaFoldDB" id="A0A0B6Z0V7"/>
<name>A0A0B6Z0V7_9EUPU</name>
<organism evidence="1">
    <name type="scientific">Arion vulgaris</name>
    <dbReference type="NCBI Taxonomy" id="1028688"/>
    <lineage>
        <taxon>Eukaryota</taxon>
        <taxon>Metazoa</taxon>
        <taxon>Spiralia</taxon>
        <taxon>Lophotrochozoa</taxon>
        <taxon>Mollusca</taxon>
        <taxon>Gastropoda</taxon>
        <taxon>Heterobranchia</taxon>
        <taxon>Euthyneura</taxon>
        <taxon>Panpulmonata</taxon>
        <taxon>Eupulmonata</taxon>
        <taxon>Stylommatophora</taxon>
        <taxon>Helicina</taxon>
        <taxon>Arionoidea</taxon>
        <taxon>Arionidae</taxon>
        <taxon>Arion</taxon>
    </lineage>
</organism>
<proteinExistence type="predicted"/>
<sequence length="51" mass="5526">MYGKLEGGRLSVGGPKKILKRQCLLNASIWTLHAGNPSRKITTCGAITQEE</sequence>